<comment type="subcellular location">
    <subcellularLocation>
        <location evidence="1">Membrane</location>
        <topology evidence="1">Multi-pass membrane protein</topology>
    </subcellularLocation>
</comment>
<evidence type="ECO:0000313" key="8">
    <source>
        <dbReference type="Proteomes" id="UP000070444"/>
    </source>
</evidence>
<reference evidence="7 8" key="1">
    <citation type="journal article" date="2015" name="Genome Biol. Evol.">
        <title>Phylogenomic analyses indicate that early fungi evolved digesting cell walls of algal ancestors of land plants.</title>
        <authorList>
            <person name="Chang Y."/>
            <person name="Wang S."/>
            <person name="Sekimoto S."/>
            <person name="Aerts A.L."/>
            <person name="Choi C."/>
            <person name="Clum A."/>
            <person name="LaButti K.M."/>
            <person name="Lindquist E.A."/>
            <person name="Yee Ngan C."/>
            <person name="Ohm R.A."/>
            <person name="Salamov A.A."/>
            <person name="Grigoriev I.V."/>
            <person name="Spatafora J.W."/>
            <person name="Berbee M.L."/>
        </authorList>
    </citation>
    <scope>NUCLEOTIDE SEQUENCE [LARGE SCALE GENOMIC DNA]</scope>
    <source>
        <strain evidence="7 8">NRRL 28638</strain>
    </source>
</reference>
<proteinExistence type="predicted"/>
<sequence>MKLVAKLIVLLFVAIAAVSAHGSGHKEASEQTGADDVSSSDSNEDSAFGLKVGFILVTLGGLVPVLGASLLYVEDLIKLIPGVSPTFTITNNQTFLASVMSFSIGVLLCTIFLALIPEAFEGFETSKLLEPVGSDKLRLVIGCAVFAIFVIATIAKRVLWKSGHDHGHHHHPPANTSISRVSYRNASEKELIEEEVGDISTMSVRDEATNFRSVANKLMIAFFIHNIPEGLVTFMTAFESYKTGIMFTIALSLHKFPEGIMIAAPIYYGYRSKWKAIVGVLVSTLIPQLIGALLGWASTKISYDSIITGVMFLVATTILSETTMNEVIPMARQYDPNDKCMTNWVLIGMSLFLFLKFLVE</sequence>
<dbReference type="InterPro" id="IPR003689">
    <property type="entry name" value="ZIP"/>
</dbReference>
<keyword evidence="6" id="KW-0732">Signal</keyword>
<dbReference type="Pfam" id="PF02535">
    <property type="entry name" value="Zip"/>
    <property type="match status" value="1"/>
</dbReference>
<dbReference type="GO" id="GO:0016020">
    <property type="term" value="C:membrane"/>
    <property type="evidence" value="ECO:0007669"/>
    <property type="project" value="UniProtKB-SubCell"/>
</dbReference>
<feature type="signal peptide" evidence="6">
    <location>
        <begin position="1"/>
        <end position="20"/>
    </location>
</feature>
<feature type="chain" id="PRO_5007294810" evidence="6">
    <location>
        <begin position="21"/>
        <end position="360"/>
    </location>
</feature>
<evidence type="ECO:0000256" key="6">
    <source>
        <dbReference type="SAM" id="SignalP"/>
    </source>
</evidence>
<evidence type="ECO:0000256" key="1">
    <source>
        <dbReference type="ARBA" id="ARBA00004141"/>
    </source>
</evidence>
<evidence type="ECO:0000256" key="2">
    <source>
        <dbReference type="ARBA" id="ARBA00022692"/>
    </source>
</evidence>
<organism evidence="7 8">
    <name type="scientific">Conidiobolus coronatus (strain ATCC 28846 / CBS 209.66 / NRRL 28638)</name>
    <name type="common">Delacroixia coronata</name>
    <dbReference type="NCBI Taxonomy" id="796925"/>
    <lineage>
        <taxon>Eukaryota</taxon>
        <taxon>Fungi</taxon>
        <taxon>Fungi incertae sedis</taxon>
        <taxon>Zoopagomycota</taxon>
        <taxon>Entomophthoromycotina</taxon>
        <taxon>Entomophthoromycetes</taxon>
        <taxon>Entomophthorales</taxon>
        <taxon>Ancylistaceae</taxon>
        <taxon>Conidiobolus</taxon>
    </lineage>
</organism>
<gene>
    <name evidence="7" type="ORF">CONCODRAFT_68150</name>
</gene>
<feature type="transmembrane region" description="Helical" evidence="5">
    <location>
        <begin position="46"/>
        <end position="73"/>
    </location>
</feature>
<evidence type="ECO:0000256" key="3">
    <source>
        <dbReference type="ARBA" id="ARBA00022989"/>
    </source>
</evidence>
<dbReference type="STRING" id="796925.A0A137PF30"/>
<dbReference type="EMBL" id="KQ964434">
    <property type="protein sequence ID" value="KXN73614.1"/>
    <property type="molecule type" value="Genomic_DNA"/>
</dbReference>
<feature type="transmembrane region" description="Helical" evidence="5">
    <location>
        <begin position="341"/>
        <end position="359"/>
    </location>
</feature>
<feature type="transmembrane region" description="Helical" evidence="5">
    <location>
        <begin position="218"/>
        <end position="238"/>
    </location>
</feature>
<feature type="transmembrane region" description="Helical" evidence="5">
    <location>
        <begin position="276"/>
        <end position="297"/>
    </location>
</feature>
<dbReference type="OMA" id="GMDHISE"/>
<dbReference type="AlphaFoldDB" id="A0A137PF30"/>
<dbReference type="Proteomes" id="UP000070444">
    <property type="component" value="Unassembled WGS sequence"/>
</dbReference>
<accession>A0A137PF30</accession>
<evidence type="ECO:0000313" key="7">
    <source>
        <dbReference type="EMBL" id="KXN73614.1"/>
    </source>
</evidence>
<evidence type="ECO:0000256" key="5">
    <source>
        <dbReference type="SAM" id="Phobius"/>
    </source>
</evidence>
<dbReference type="GO" id="GO:0005385">
    <property type="term" value="F:zinc ion transmembrane transporter activity"/>
    <property type="evidence" value="ECO:0007669"/>
    <property type="project" value="TreeGrafter"/>
</dbReference>
<feature type="transmembrane region" description="Helical" evidence="5">
    <location>
        <begin position="94"/>
        <end position="117"/>
    </location>
</feature>
<keyword evidence="4 5" id="KW-0472">Membrane</keyword>
<feature type="transmembrane region" description="Helical" evidence="5">
    <location>
        <begin position="303"/>
        <end position="320"/>
    </location>
</feature>
<keyword evidence="8" id="KW-1185">Reference proteome</keyword>
<protein>
    <submittedName>
        <fullName evidence="7">Zip-domain-containing protein</fullName>
    </submittedName>
</protein>
<keyword evidence="2 5" id="KW-0812">Transmembrane</keyword>
<name>A0A137PF30_CONC2</name>
<feature type="transmembrane region" description="Helical" evidence="5">
    <location>
        <begin position="137"/>
        <end position="155"/>
    </location>
</feature>
<dbReference type="OrthoDB" id="262547at2759"/>
<dbReference type="PANTHER" id="PTHR11040">
    <property type="entry name" value="ZINC/IRON TRANSPORTER"/>
    <property type="match status" value="1"/>
</dbReference>
<evidence type="ECO:0000256" key="4">
    <source>
        <dbReference type="ARBA" id="ARBA00023136"/>
    </source>
</evidence>
<keyword evidence="3 5" id="KW-1133">Transmembrane helix</keyword>
<dbReference type="PANTHER" id="PTHR11040:SF205">
    <property type="entry name" value="ZINC TRANSPORTER ZUPT"/>
    <property type="match status" value="1"/>
</dbReference>
<feature type="transmembrane region" description="Helical" evidence="5">
    <location>
        <begin position="244"/>
        <end position="264"/>
    </location>
</feature>